<dbReference type="InterPro" id="IPR036047">
    <property type="entry name" value="F-box-like_dom_sf"/>
</dbReference>
<dbReference type="SUPFAM" id="SSF81383">
    <property type="entry name" value="F-box domain"/>
    <property type="match status" value="1"/>
</dbReference>
<accession>A0A177WUK1</accession>
<evidence type="ECO:0000313" key="3">
    <source>
        <dbReference type="EMBL" id="OAJ43334.1"/>
    </source>
</evidence>
<evidence type="ECO:0008006" key="5">
    <source>
        <dbReference type="Google" id="ProtNLM"/>
    </source>
</evidence>
<dbReference type="PANTHER" id="PTHR12864">
    <property type="entry name" value="RAN BINDING PROTEIN 9-RELATED"/>
    <property type="match status" value="1"/>
</dbReference>
<sequence length="547" mass="60684">MPTKICNGQHQAQSLLALPVELILDIADHLDAPALHTLAQVSSFLRSNLLRPSMLFSFAPRLPHHKQDITISHPFASDHPIITFTQSHSKSKLKCMVYDSFGESKESNGDQTDQTVRQVYHGLRKRGDRCCFSRMSLLMQRSLSSLLQPYSRVVSVPSSISTHAVSCSKFQAVYFEVTVIDLKWSSKNDMQDLPMRIGLVAAKDMIDHNHPPGSIHNSVAYRSNDGYVDLGQRHGELFQFAPAWGNGDTVGCGYARLASDRGTVFFTLNGRWVGDAPFQVVCEKIDYKQMWHAAVSSAGHATMAINYGQRPFKFQMGDGSEVLQLASRNRLYPDLSEKASLKKATMNEWVMEPNCFESCSNTTVYEPAVVSNHGCTIQFVECNNNFARSCLSALPFGYNHNLALKNANGKRLLYQYYEVTVTSAGLGYNSFMAVGLATKPYTPFHQIGWSPYSIGYHSDDARIFNNALQHGVVSGKPYSTNSTIGCGYCPEAGLVIFTQNGVKLAQEVRIEQHCYYAAVSAAHAWGVIVNFGQSPFVFANANQYNLT</sequence>
<dbReference type="CDD" id="cd12885">
    <property type="entry name" value="SPRY_RanBP_like"/>
    <property type="match status" value="2"/>
</dbReference>
<name>A0A177WUK1_BATDL</name>
<proteinExistence type="predicted"/>
<organism evidence="3 4">
    <name type="scientific">Batrachochytrium dendrobatidis (strain JEL423)</name>
    <dbReference type="NCBI Taxonomy" id="403673"/>
    <lineage>
        <taxon>Eukaryota</taxon>
        <taxon>Fungi</taxon>
        <taxon>Fungi incertae sedis</taxon>
        <taxon>Chytridiomycota</taxon>
        <taxon>Chytridiomycota incertae sedis</taxon>
        <taxon>Chytridiomycetes</taxon>
        <taxon>Rhizophydiales</taxon>
        <taxon>Rhizophydiales incertae sedis</taxon>
        <taxon>Batrachochytrium</taxon>
    </lineage>
</organism>
<feature type="domain" description="B30.2/SPRY" evidence="2">
    <location>
        <begin position="337"/>
        <end position="536"/>
    </location>
</feature>
<evidence type="ECO:0000259" key="1">
    <source>
        <dbReference type="PROSITE" id="PS50181"/>
    </source>
</evidence>
<gene>
    <name evidence="3" type="ORF">BDEG_26701</name>
</gene>
<reference evidence="3 4" key="1">
    <citation type="submission" date="2006-10" db="EMBL/GenBank/DDBJ databases">
        <title>The Genome Sequence of Batrachochytrium dendrobatidis JEL423.</title>
        <authorList>
            <consortium name="The Broad Institute Genome Sequencing Platform"/>
            <person name="Birren B."/>
            <person name="Lander E."/>
            <person name="Galagan J."/>
            <person name="Cuomo C."/>
            <person name="Devon K."/>
            <person name="Jaffe D."/>
            <person name="Butler J."/>
            <person name="Alvarez P."/>
            <person name="Gnerre S."/>
            <person name="Grabherr M."/>
            <person name="Kleber M."/>
            <person name="Mauceli E."/>
            <person name="Brockman W."/>
            <person name="Young S."/>
            <person name="LaButti K."/>
            <person name="Sykes S."/>
            <person name="DeCaprio D."/>
            <person name="Crawford M."/>
            <person name="Koehrsen M."/>
            <person name="Engels R."/>
            <person name="Montgomery P."/>
            <person name="Pearson M."/>
            <person name="Howarth C."/>
            <person name="Larson L."/>
            <person name="White J."/>
            <person name="O'Leary S."/>
            <person name="Kodira C."/>
            <person name="Zeng Q."/>
            <person name="Yandava C."/>
            <person name="Alvarado L."/>
            <person name="Longcore J."/>
            <person name="James T."/>
        </authorList>
    </citation>
    <scope>NUCLEOTIDE SEQUENCE [LARGE SCALE GENOMIC DNA]</scope>
    <source>
        <strain evidence="3 4">JEL423</strain>
    </source>
</reference>
<dbReference type="PROSITE" id="PS50181">
    <property type="entry name" value="FBOX"/>
    <property type="match status" value="1"/>
</dbReference>
<evidence type="ECO:0000313" key="4">
    <source>
        <dbReference type="Proteomes" id="UP000077115"/>
    </source>
</evidence>
<dbReference type="InterPro" id="IPR013320">
    <property type="entry name" value="ConA-like_dom_sf"/>
</dbReference>
<feature type="domain" description="F-box" evidence="1">
    <location>
        <begin position="12"/>
        <end position="59"/>
    </location>
</feature>
<dbReference type="OrthoDB" id="258495at2759"/>
<dbReference type="AlphaFoldDB" id="A0A177WUK1"/>
<reference evidence="3 4" key="2">
    <citation type="submission" date="2016-05" db="EMBL/GenBank/DDBJ databases">
        <title>Lineage-specific infection strategies underlie the spectrum of fungal disease in amphibians.</title>
        <authorList>
            <person name="Cuomo C.A."/>
            <person name="Farrer R.A."/>
            <person name="James T."/>
            <person name="Longcore J."/>
            <person name="Birren B."/>
        </authorList>
    </citation>
    <scope>NUCLEOTIDE SEQUENCE [LARGE SCALE GENOMIC DNA]</scope>
    <source>
        <strain evidence="3 4">JEL423</strain>
    </source>
</reference>
<dbReference type="InterPro" id="IPR044736">
    <property type="entry name" value="Gid1/RanBPM/SPLA_SPRY"/>
</dbReference>
<dbReference type="VEuPathDB" id="FungiDB:BDEG_26701"/>
<dbReference type="Gene3D" id="2.60.120.920">
    <property type="match status" value="2"/>
</dbReference>
<dbReference type="SMART" id="SM00449">
    <property type="entry name" value="SPRY"/>
    <property type="match status" value="2"/>
</dbReference>
<dbReference type="InterPro" id="IPR043136">
    <property type="entry name" value="B30.2/SPRY_sf"/>
</dbReference>
<dbReference type="Pfam" id="PF00622">
    <property type="entry name" value="SPRY"/>
    <property type="match status" value="1"/>
</dbReference>
<dbReference type="InterPro" id="IPR001870">
    <property type="entry name" value="B30.2/SPRY"/>
</dbReference>
<dbReference type="InterPro" id="IPR001810">
    <property type="entry name" value="F-box_dom"/>
</dbReference>
<dbReference type="EMBL" id="DS022309">
    <property type="protein sequence ID" value="OAJ43334.1"/>
    <property type="molecule type" value="Genomic_DNA"/>
</dbReference>
<dbReference type="PROSITE" id="PS50188">
    <property type="entry name" value="B302_SPRY"/>
    <property type="match status" value="1"/>
</dbReference>
<dbReference type="STRING" id="403673.A0A177WUK1"/>
<dbReference type="InterPro" id="IPR003877">
    <property type="entry name" value="SPRY_dom"/>
</dbReference>
<dbReference type="Proteomes" id="UP000077115">
    <property type="component" value="Unassembled WGS sequence"/>
</dbReference>
<dbReference type="InterPro" id="IPR050618">
    <property type="entry name" value="Ubq-SigPath_Reg"/>
</dbReference>
<dbReference type="eggNOG" id="KOG1477">
    <property type="taxonomic scope" value="Eukaryota"/>
</dbReference>
<evidence type="ECO:0000259" key="2">
    <source>
        <dbReference type="PROSITE" id="PS50188"/>
    </source>
</evidence>
<dbReference type="SUPFAM" id="SSF49899">
    <property type="entry name" value="Concanavalin A-like lectins/glucanases"/>
    <property type="match status" value="2"/>
</dbReference>
<protein>
    <recommendedName>
        <fullName evidence="5">B30.2/SPRY domain-containing protein</fullName>
    </recommendedName>
</protein>